<evidence type="ECO:0008006" key="4">
    <source>
        <dbReference type="Google" id="ProtNLM"/>
    </source>
</evidence>
<evidence type="ECO:0000256" key="1">
    <source>
        <dbReference type="SAM" id="MobiDB-lite"/>
    </source>
</evidence>
<evidence type="ECO:0000313" key="3">
    <source>
        <dbReference type="Proteomes" id="UP000186218"/>
    </source>
</evidence>
<accession>A0A1N7H1M6</accession>
<dbReference type="AlphaFoldDB" id="A0A1N7H1M6"/>
<sequence>MNTVTIEGDQLIVRPGGLDRLWSFRRRIDTPLRAVRGATADTGVRREPKGRRGPGLRVPGKYAGTFRAGGETTFWNVSDPVDNVVIELDGTAGFDRLVLTVADPQAVERAVNAAI</sequence>
<dbReference type="EMBL" id="FTNT01000011">
    <property type="protein sequence ID" value="SIS18723.1"/>
    <property type="molecule type" value="Genomic_DNA"/>
</dbReference>
<dbReference type="OrthoDB" id="530515at2"/>
<organism evidence="2 3">
    <name type="scientific">Williamsia sterculiae</name>
    <dbReference type="NCBI Taxonomy" id="1344003"/>
    <lineage>
        <taxon>Bacteria</taxon>
        <taxon>Bacillati</taxon>
        <taxon>Actinomycetota</taxon>
        <taxon>Actinomycetes</taxon>
        <taxon>Mycobacteriales</taxon>
        <taxon>Nocardiaceae</taxon>
        <taxon>Williamsia</taxon>
    </lineage>
</organism>
<gene>
    <name evidence="2" type="ORF">SAMN05445060_3374</name>
</gene>
<reference evidence="2 3" key="1">
    <citation type="submission" date="2017-01" db="EMBL/GenBank/DDBJ databases">
        <authorList>
            <person name="Mah S.A."/>
            <person name="Swanson W.J."/>
            <person name="Moy G.W."/>
            <person name="Vacquier V.D."/>
        </authorList>
    </citation>
    <scope>NUCLEOTIDE SEQUENCE [LARGE SCALE GENOMIC DNA]</scope>
    <source>
        <strain evidence="2 3">CPCC 203464</strain>
    </source>
</reference>
<proteinExistence type="predicted"/>
<keyword evidence="3" id="KW-1185">Reference proteome</keyword>
<evidence type="ECO:0000313" key="2">
    <source>
        <dbReference type="EMBL" id="SIS18723.1"/>
    </source>
</evidence>
<feature type="region of interest" description="Disordered" evidence="1">
    <location>
        <begin position="39"/>
        <end position="62"/>
    </location>
</feature>
<dbReference type="Proteomes" id="UP000186218">
    <property type="component" value="Unassembled WGS sequence"/>
</dbReference>
<protein>
    <recommendedName>
        <fullName evidence="4">Bacterial Pleckstrin homology domain-containing protein</fullName>
    </recommendedName>
</protein>
<name>A0A1N7H1M6_9NOCA</name>
<dbReference type="STRING" id="1344003.SAMN05445060_3374"/>
<dbReference type="RefSeq" id="WP_076481855.1">
    <property type="nucleotide sequence ID" value="NZ_FTNT01000011.1"/>
</dbReference>